<proteinExistence type="predicted"/>
<sequence length="422" mass="46021">MKGRPYRAYDFRDALVPLGLLPEVAALGAYGMNHLWAATFKITECKKKMLSTPELTVKGRRCLVVDPCHQDFRVKLRWLLFNVADDDVGAALAPYGKVIKVAREMWRVDGCQTVGTMTRTAVLRPKAGVTLDDIPHLLLGGADIRKECHVPRCNVCRRFGHEGSQCVQTYAAAAAPEGGLEKSELLMDEAEVVETNAGSTAKESPVENEPIAPSSGAAPDTSGTTPHTIEAGQAGQRDVPAIETSAPLGEAVVASKVVKEGPAADVTMADQDASAGGAAAKRTWEYDATDPTAVKQEEPPPKAAAIWRRRAVKPNIPADDIRGAKPLTGVSASTIEDIESWTRETVSSTAAYTKVLTVDEETPCVDPHLLHLWDTGRSLTKRWKNQRFNRKLKIKIQEISHKAEEYATELTRENWYNLCDSI</sequence>
<reference evidence="1 2" key="1">
    <citation type="journal article" date="2020" name="Cell">
        <title>Large-Scale Comparative Analyses of Tick Genomes Elucidate Their Genetic Diversity and Vector Capacities.</title>
        <authorList>
            <consortium name="Tick Genome and Microbiome Consortium (TIGMIC)"/>
            <person name="Jia N."/>
            <person name="Wang J."/>
            <person name="Shi W."/>
            <person name="Du L."/>
            <person name="Sun Y."/>
            <person name="Zhan W."/>
            <person name="Jiang J.F."/>
            <person name="Wang Q."/>
            <person name="Zhang B."/>
            <person name="Ji P."/>
            <person name="Bell-Sakyi L."/>
            <person name="Cui X.M."/>
            <person name="Yuan T.T."/>
            <person name="Jiang B.G."/>
            <person name="Yang W.F."/>
            <person name="Lam T.T."/>
            <person name="Chang Q.C."/>
            <person name="Ding S.J."/>
            <person name="Wang X.J."/>
            <person name="Zhu J.G."/>
            <person name="Ruan X.D."/>
            <person name="Zhao L."/>
            <person name="Wei J.T."/>
            <person name="Ye R.Z."/>
            <person name="Que T.C."/>
            <person name="Du C.H."/>
            <person name="Zhou Y.H."/>
            <person name="Cheng J.X."/>
            <person name="Dai P.F."/>
            <person name="Guo W.B."/>
            <person name="Han X.H."/>
            <person name="Huang E.J."/>
            <person name="Li L.F."/>
            <person name="Wei W."/>
            <person name="Gao Y.C."/>
            <person name="Liu J.Z."/>
            <person name="Shao H.Z."/>
            <person name="Wang X."/>
            <person name="Wang C.C."/>
            <person name="Yang T.C."/>
            <person name="Huo Q.B."/>
            <person name="Li W."/>
            <person name="Chen H.Y."/>
            <person name="Chen S.E."/>
            <person name="Zhou L.G."/>
            <person name="Ni X.B."/>
            <person name="Tian J.H."/>
            <person name="Sheng Y."/>
            <person name="Liu T."/>
            <person name="Pan Y.S."/>
            <person name="Xia L.Y."/>
            <person name="Li J."/>
            <person name="Zhao F."/>
            <person name="Cao W.C."/>
        </authorList>
    </citation>
    <scope>NUCLEOTIDE SEQUENCE [LARGE SCALE GENOMIC DNA]</scope>
    <source>
        <strain evidence="1">Iper-2018</strain>
    </source>
</reference>
<organism evidence="1 2">
    <name type="scientific">Ixodes persulcatus</name>
    <name type="common">Taiga tick</name>
    <dbReference type="NCBI Taxonomy" id="34615"/>
    <lineage>
        <taxon>Eukaryota</taxon>
        <taxon>Metazoa</taxon>
        <taxon>Ecdysozoa</taxon>
        <taxon>Arthropoda</taxon>
        <taxon>Chelicerata</taxon>
        <taxon>Arachnida</taxon>
        <taxon>Acari</taxon>
        <taxon>Parasitiformes</taxon>
        <taxon>Ixodida</taxon>
        <taxon>Ixodoidea</taxon>
        <taxon>Ixodidae</taxon>
        <taxon>Ixodinae</taxon>
        <taxon>Ixodes</taxon>
    </lineage>
</organism>
<dbReference type="EMBL" id="JABSTQ010011380">
    <property type="protein sequence ID" value="KAG0412040.1"/>
    <property type="molecule type" value="Genomic_DNA"/>
</dbReference>
<keyword evidence="2" id="KW-1185">Reference proteome</keyword>
<protein>
    <submittedName>
        <fullName evidence="1">Uncharacterized protein</fullName>
    </submittedName>
</protein>
<accession>A0AC60NY97</accession>
<gene>
    <name evidence="1" type="ORF">HPB47_010836</name>
</gene>
<comment type="caution">
    <text evidence="1">The sequence shown here is derived from an EMBL/GenBank/DDBJ whole genome shotgun (WGS) entry which is preliminary data.</text>
</comment>
<name>A0AC60NY97_IXOPE</name>
<dbReference type="Proteomes" id="UP000805193">
    <property type="component" value="Unassembled WGS sequence"/>
</dbReference>
<evidence type="ECO:0000313" key="1">
    <source>
        <dbReference type="EMBL" id="KAG0412040.1"/>
    </source>
</evidence>
<evidence type="ECO:0000313" key="2">
    <source>
        <dbReference type="Proteomes" id="UP000805193"/>
    </source>
</evidence>